<evidence type="ECO:0000256" key="3">
    <source>
        <dbReference type="ARBA" id="ARBA00006437"/>
    </source>
</evidence>
<comment type="similarity">
    <text evidence="3">Belongs to the cyclic nucleotide phosphodiesterase family. PDE8 subfamily.</text>
</comment>
<dbReference type="EC" id="3.1.4.53" evidence="4"/>
<accession>A0A5N5T5V0</accession>
<evidence type="ECO:0000256" key="4">
    <source>
        <dbReference type="ARBA" id="ARBA00012276"/>
    </source>
</evidence>
<evidence type="ECO:0000259" key="12">
    <source>
        <dbReference type="PROSITE" id="PS51845"/>
    </source>
</evidence>
<evidence type="ECO:0000256" key="1">
    <source>
        <dbReference type="ARBA" id="ARBA00001968"/>
    </source>
</evidence>
<feature type="binding site" evidence="10">
    <location>
        <position position="551"/>
    </location>
    <ligand>
        <name>Zn(2+)</name>
        <dbReference type="ChEBI" id="CHEBI:29105"/>
        <label>1</label>
    </ligand>
</feature>
<dbReference type="InterPro" id="IPR023088">
    <property type="entry name" value="PDEase"/>
</dbReference>
<dbReference type="PROSITE" id="PS51845">
    <property type="entry name" value="PDEASE_I_2"/>
    <property type="match status" value="1"/>
</dbReference>
<dbReference type="GO" id="GO:0007165">
    <property type="term" value="P:signal transduction"/>
    <property type="evidence" value="ECO:0007669"/>
    <property type="project" value="InterPro"/>
</dbReference>
<dbReference type="GO" id="GO:0046872">
    <property type="term" value="F:metal ion binding"/>
    <property type="evidence" value="ECO:0007669"/>
    <property type="project" value="UniProtKB-KW"/>
</dbReference>
<evidence type="ECO:0000256" key="2">
    <source>
        <dbReference type="ARBA" id="ARBA00004703"/>
    </source>
</evidence>
<feature type="binding site" evidence="9">
    <location>
        <begin position="511"/>
        <end position="515"/>
    </location>
    <ligand>
        <name>AMP</name>
        <dbReference type="ChEBI" id="CHEBI:456215"/>
    </ligand>
</feature>
<keyword evidence="7" id="KW-0114">cAMP</keyword>
<dbReference type="UniPathway" id="UPA00762">
    <property type="reaction ID" value="UER00747"/>
</dbReference>
<dbReference type="SMART" id="SM00091">
    <property type="entry name" value="PAS"/>
    <property type="match status" value="1"/>
</dbReference>
<reference evidence="13 14" key="1">
    <citation type="journal article" date="2019" name="PLoS Biol.">
        <title>Sex chromosomes control vertical transmission of feminizing Wolbachia symbionts in an isopod.</title>
        <authorList>
            <person name="Becking T."/>
            <person name="Chebbi M.A."/>
            <person name="Giraud I."/>
            <person name="Moumen B."/>
            <person name="Laverre T."/>
            <person name="Caubet Y."/>
            <person name="Peccoud J."/>
            <person name="Gilbert C."/>
            <person name="Cordaux R."/>
        </authorList>
    </citation>
    <scope>NUCLEOTIDE SEQUENCE [LARGE SCALE GENOMIC DNA]</scope>
    <source>
        <strain evidence="13">ANa2</strain>
        <tissue evidence="13">Whole body excluding digestive tract and cuticle</tissue>
    </source>
</reference>
<dbReference type="PRINTS" id="PR00387">
    <property type="entry name" value="PDIESTERASE1"/>
</dbReference>
<protein>
    <recommendedName>
        <fullName evidence="4">3',5'-cyclic-AMP phosphodiesterase</fullName>
        <ecNumber evidence="4">3.1.4.53</ecNumber>
    </recommendedName>
</protein>
<dbReference type="OrthoDB" id="189220at2759"/>
<evidence type="ECO:0000259" key="11">
    <source>
        <dbReference type="PROSITE" id="PS50112"/>
    </source>
</evidence>
<evidence type="ECO:0000256" key="8">
    <source>
        <dbReference type="PIRSR" id="PIRSR623088-1"/>
    </source>
</evidence>
<feature type="binding site" evidence="9">
    <location>
        <position position="552"/>
    </location>
    <ligand>
        <name>AMP</name>
        <dbReference type="ChEBI" id="CHEBI:456215"/>
    </ligand>
</feature>
<evidence type="ECO:0000256" key="9">
    <source>
        <dbReference type="PIRSR" id="PIRSR623088-2"/>
    </source>
</evidence>
<keyword evidence="14" id="KW-1185">Reference proteome</keyword>
<feature type="active site" description="Proton donor" evidence="8">
    <location>
        <position position="511"/>
    </location>
</feature>
<feature type="binding site" evidence="9">
    <location>
        <position position="743"/>
    </location>
    <ligand>
        <name>AMP</name>
        <dbReference type="ChEBI" id="CHEBI:456215"/>
    </ligand>
</feature>
<dbReference type="Pfam" id="PF00233">
    <property type="entry name" value="PDEase_I"/>
    <property type="match status" value="1"/>
</dbReference>
<proteinExistence type="inferred from homology"/>
<dbReference type="GO" id="GO:0006198">
    <property type="term" value="P:cAMP catabolic process"/>
    <property type="evidence" value="ECO:0007669"/>
    <property type="project" value="UniProtKB-UniPathway"/>
</dbReference>
<dbReference type="InterPro" id="IPR013656">
    <property type="entry name" value="PAS_4"/>
</dbReference>
<evidence type="ECO:0000313" key="13">
    <source>
        <dbReference type="EMBL" id="KAB7501368.1"/>
    </source>
</evidence>
<dbReference type="CDD" id="cd00130">
    <property type="entry name" value="PAS"/>
    <property type="match status" value="1"/>
</dbReference>
<feature type="domain" description="PAS" evidence="11">
    <location>
        <begin position="95"/>
        <end position="175"/>
    </location>
</feature>
<dbReference type="Gene3D" id="3.30.450.20">
    <property type="entry name" value="PAS domain"/>
    <property type="match status" value="1"/>
</dbReference>
<comment type="cofactor">
    <cofactor evidence="1">
        <name>a divalent metal cation</name>
        <dbReference type="ChEBI" id="CHEBI:60240"/>
    </cofactor>
</comment>
<evidence type="ECO:0000256" key="7">
    <source>
        <dbReference type="ARBA" id="ARBA00023149"/>
    </source>
</evidence>
<keyword evidence="5 10" id="KW-0479">Metal-binding</keyword>
<feature type="binding site" evidence="10">
    <location>
        <position position="515"/>
    </location>
    <ligand>
        <name>Zn(2+)</name>
        <dbReference type="ChEBI" id="CHEBI:29105"/>
        <label>1</label>
    </ligand>
</feature>
<feature type="binding site" evidence="10">
    <location>
        <position position="691"/>
    </location>
    <ligand>
        <name>Zn(2+)</name>
        <dbReference type="ChEBI" id="CHEBI:29105"/>
        <label>1</label>
    </ligand>
</feature>
<dbReference type="Pfam" id="PF08448">
    <property type="entry name" value="PAS_4"/>
    <property type="match status" value="1"/>
</dbReference>
<feature type="domain" description="PDEase" evidence="12">
    <location>
        <begin position="435"/>
        <end position="785"/>
    </location>
</feature>
<evidence type="ECO:0000313" key="14">
    <source>
        <dbReference type="Proteomes" id="UP000326759"/>
    </source>
</evidence>
<dbReference type="InterPro" id="IPR002073">
    <property type="entry name" value="PDEase_catalytic_dom"/>
</dbReference>
<name>A0A5N5T5V0_9CRUS</name>
<dbReference type="SUPFAM" id="SSF55785">
    <property type="entry name" value="PYP-like sensor domain (PAS domain)"/>
    <property type="match status" value="1"/>
</dbReference>
<sequence>MEGAADLIIVDARSSKGLKPESFCACVRSCDGVSSCVVVAIVKKSALERDSPRVYRYLNAGINRVLMESTTPGVVTNELIQLERGDLHVLKQQKILTAFIAALDSCKDLVHITDAQHRIQHINRACEAYLGYKIEDLYGKTIWEVHGSDHHRQELRTPSDVRSVDSLQTSTLRKKLSIDYKGSELTEIKEGKVGLDVSEAVNLQMRRGKEWEGLFSCRRKSGDIVHFSSKVTPVSCHSRQNEFFVYWSDGHHGERVEPFYARAPSIKSHRKGSYDIRSLNSDGERRKESLENELHGGVLSAPIQRDKFTFSRASSQGFREGSIIRRQSVAKLHNYMLEAPITRVVSIITAAQDSSPAYIAQALEKVLEILRSTELYNPQPILDSHTKSVTTDPVATDLLGALLSHSPKPLSGGRRSSSDQTINRLQNARPSLPASFQQASSAIKEILAEDLTWKFDIIKLEKLTDKRPLVWLGMNLMCQLNVPQALCCDEQTLQNWLTLIEANYQSGNSYHNSTHAADVLQTTAFFLEKERIKNMMDPLDAAACLIAAAVHDVDHPGKNSQFLCNTNNELAILYNDQAVLESHHAAVTFKLTASDDRVNILKGLDLESYKFVRKNVIDMVLATDMAKHFEHVNKFINMLDKCVTKIDDDGDQLVRSVLFSQETIEPTVDLTLVNTSENIEIIKRMMIKCADINNPLRPIHLCVEWANRIANEYFNQTEEEKRRKIPVVMPQFDRTTCSIPKSQIGFIDFFIFDMFEAWHELAQIPELMGHLKENYHYWKEMDERERKTLTASLELKSPSSGGSQSNLDSSLKVEEGVIVEELT</sequence>
<gene>
    <name evidence="13" type="primary">Pde8b</name>
    <name evidence="13" type="ORF">Anas_10727</name>
</gene>
<dbReference type="GO" id="GO:0004115">
    <property type="term" value="F:3',5'-cyclic-AMP phosphodiesterase activity"/>
    <property type="evidence" value="ECO:0007669"/>
    <property type="project" value="UniProtKB-EC"/>
</dbReference>
<dbReference type="InterPro" id="IPR000014">
    <property type="entry name" value="PAS"/>
</dbReference>
<dbReference type="PANTHER" id="PTHR11347">
    <property type="entry name" value="CYCLIC NUCLEOTIDE PHOSPHODIESTERASE"/>
    <property type="match status" value="1"/>
</dbReference>
<feature type="binding site" evidence="9">
    <location>
        <position position="691"/>
    </location>
    <ligand>
        <name>AMP</name>
        <dbReference type="ChEBI" id="CHEBI:456215"/>
    </ligand>
</feature>
<dbReference type="InterPro" id="IPR036971">
    <property type="entry name" value="PDEase_catalytic_dom_sf"/>
</dbReference>
<feature type="binding site" evidence="10">
    <location>
        <position position="552"/>
    </location>
    <ligand>
        <name>Zn(2+)</name>
        <dbReference type="ChEBI" id="CHEBI:29105"/>
        <label>1</label>
    </ligand>
</feature>
<dbReference type="InterPro" id="IPR003607">
    <property type="entry name" value="HD/PDEase_dom"/>
</dbReference>
<keyword evidence="6" id="KW-0378">Hydrolase</keyword>
<dbReference type="PROSITE" id="PS50112">
    <property type="entry name" value="PAS"/>
    <property type="match status" value="1"/>
</dbReference>
<evidence type="ECO:0000256" key="10">
    <source>
        <dbReference type="PIRSR" id="PIRSR623088-3"/>
    </source>
</evidence>
<dbReference type="Pfam" id="PF23198">
    <property type="entry name" value="PDE8A_N"/>
    <property type="match status" value="1"/>
</dbReference>
<evidence type="ECO:0000256" key="6">
    <source>
        <dbReference type="ARBA" id="ARBA00022801"/>
    </source>
</evidence>
<comment type="pathway">
    <text evidence="2">Purine metabolism; 3',5'-cyclic AMP degradation; AMP from 3',5'-cyclic AMP: step 1/1.</text>
</comment>
<dbReference type="InterPro" id="IPR035965">
    <property type="entry name" value="PAS-like_dom_sf"/>
</dbReference>
<dbReference type="Gene3D" id="1.10.1300.10">
    <property type="entry name" value="3'5'-cyclic nucleotide phosphodiesterase, catalytic domain"/>
    <property type="match status" value="1"/>
</dbReference>
<dbReference type="CDD" id="cd00077">
    <property type="entry name" value="HDc"/>
    <property type="match status" value="1"/>
</dbReference>
<evidence type="ECO:0000256" key="5">
    <source>
        <dbReference type="ARBA" id="ARBA00022723"/>
    </source>
</evidence>
<comment type="caution">
    <text evidence="13">The sequence shown here is derived from an EMBL/GenBank/DDBJ whole genome shotgun (WGS) entry which is preliminary data.</text>
</comment>
<dbReference type="InterPro" id="IPR057304">
    <property type="entry name" value="PDE8-like_REC_N"/>
</dbReference>
<dbReference type="AlphaFoldDB" id="A0A5N5T5V0"/>
<dbReference type="Proteomes" id="UP000326759">
    <property type="component" value="Unassembled WGS sequence"/>
</dbReference>
<feature type="binding site" evidence="10">
    <location>
        <position position="552"/>
    </location>
    <ligand>
        <name>Zn(2+)</name>
        <dbReference type="ChEBI" id="CHEBI:29105"/>
        <label>2</label>
    </ligand>
</feature>
<organism evidence="13 14">
    <name type="scientific">Armadillidium nasatum</name>
    <dbReference type="NCBI Taxonomy" id="96803"/>
    <lineage>
        <taxon>Eukaryota</taxon>
        <taxon>Metazoa</taxon>
        <taxon>Ecdysozoa</taxon>
        <taxon>Arthropoda</taxon>
        <taxon>Crustacea</taxon>
        <taxon>Multicrustacea</taxon>
        <taxon>Malacostraca</taxon>
        <taxon>Eumalacostraca</taxon>
        <taxon>Peracarida</taxon>
        <taxon>Isopoda</taxon>
        <taxon>Oniscidea</taxon>
        <taxon>Crinocheta</taxon>
        <taxon>Armadillidiidae</taxon>
        <taxon>Armadillidium</taxon>
    </lineage>
</organism>
<dbReference type="SUPFAM" id="SSF109604">
    <property type="entry name" value="HD-domain/PDEase-like"/>
    <property type="match status" value="1"/>
</dbReference>
<dbReference type="NCBIfam" id="TIGR00229">
    <property type="entry name" value="sensory_box"/>
    <property type="match status" value="1"/>
</dbReference>
<dbReference type="EMBL" id="SEYY01010883">
    <property type="protein sequence ID" value="KAB7501368.1"/>
    <property type="molecule type" value="Genomic_DNA"/>
</dbReference>